<dbReference type="EMBL" id="QJSX01000014">
    <property type="protein sequence ID" value="PYE51873.1"/>
    <property type="molecule type" value="Genomic_DNA"/>
</dbReference>
<organism evidence="2 3">
    <name type="scientific">Deinococcus yavapaiensis KR-236</name>
    <dbReference type="NCBI Taxonomy" id="694435"/>
    <lineage>
        <taxon>Bacteria</taxon>
        <taxon>Thermotogati</taxon>
        <taxon>Deinococcota</taxon>
        <taxon>Deinococci</taxon>
        <taxon>Deinococcales</taxon>
        <taxon>Deinococcaceae</taxon>
        <taxon>Deinococcus</taxon>
    </lineage>
</organism>
<reference evidence="2 3" key="1">
    <citation type="submission" date="2018-06" db="EMBL/GenBank/DDBJ databases">
        <title>Genomic Encyclopedia of Type Strains, Phase IV (KMG-IV): sequencing the most valuable type-strain genomes for metagenomic binning, comparative biology and taxonomic classification.</title>
        <authorList>
            <person name="Goeker M."/>
        </authorList>
    </citation>
    <scope>NUCLEOTIDE SEQUENCE [LARGE SCALE GENOMIC DNA]</scope>
    <source>
        <strain evidence="2 3">DSM 18048</strain>
    </source>
</reference>
<evidence type="ECO:0000313" key="3">
    <source>
        <dbReference type="Proteomes" id="UP000248326"/>
    </source>
</evidence>
<evidence type="ECO:0000313" key="2">
    <source>
        <dbReference type="EMBL" id="PYE51873.1"/>
    </source>
</evidence>
<dbReference type="AlphaFoldDB" id="A0A318SIX7"/>
<feature type="region of interest" description="Disordered" evidence="1">
    <location>
        <begin position="1"/>
        <end position="45"/>
    </location>
</feature>
<dbReference type="Proteomes" id="UP000248326">
    <property type="component" value="Unassembled WGS sequence"/>
</dbReference>
<proteinExistence type="predicted"/>
<name>A0A318SIX7_9DEIO</name>
<protein>
    <submittedName>
        <fullName evidence="2">Uncharacterized protein</fullName>
    </submittedName>
</protein>
<sequence length="45" mass="4075">MPGVRVGASPGNPGVSGFEGGSIAGMGASSIDGVRSGKVGVDGGS</sequence>
<evidence type="ECO:0000256" key="1">
    <source>
        <dbReference type="SAM" id="MobiDB-lite"/>
    </source>
</evidence>
<accession>A0A318SIX7</accession>
<keyword evidence="3" id="KW-1185">Reference proteome</keyword>
<gene>
    <name evidence="2" type="ORF">DES52_11474</name>
</gene>
<comment type="caution">
    <text evidence="2">The sequence shown here is derived from an EMBL/GenBank/DDBJ whole genome shotgun (WGS) entry which is preliminary data.</text>
</comment>